<keyword evidence="5" id="KW-1185">Reference proteome</keyword>
<evidence type="ECO:0000313" key="4">
    <source>
        <dbReference type="EMBL" id="SYX88105.1"/>
    </source>
</evidence>
<organism evidence="4 5">
    <name type="scientific">Pseudomonas reidholzensis</name>
    <dbReference type="NCBI Taxonomy" id="1785162"/>
    <lineage>
        <taxon>Bacteria</taxon>
        <taxon>Pseudomonadati</taxon>
        <taxon>Pseudomonadota</taxon>
        <taxon>Gammaproteobacteria</taxon>
        <taxon>Pseudomonadales</taxon>
        <taxon>Pseudomonadaceae</taxon>
        <taxon>Pseudomonas</taxon>
    </lineage>
</organism>
<dbReference type="Pfam" id="PF13519">
    <property type="entry name" value="VWA_2"/>
    <property type="match status" value="1"/>
</dbReference>
<dbReference type="Proteomes" id="UP000263595">
    <property type="component" value="Unassembled WGS sequence"/>
</dbReference>
<accession>A0A383RMH4</accession>
<dbReference type="EMBL" id="UNOZ01000002">
    <property type="protein sequence ID" value="SYX88105.1"/>
    <property type="molecule type" value="Genomic_DNA"/>
</dbReference>
<dbReference type="Gene3D" id="3.40.50.410">
    <property type="entry name" value="von Willebrand factor, type A domain"/>
    <property type="match status" value="1"/>
</dbReference>
<dbReference type="SUPFAM" id="SSF53300">
    <property type="entry name" value="vWA-like"/>
    <property type="match status" value="1"/>
</dbReference>
<dbReference type="SMART" id="SM00327">
    <property type="entry name" value="VWA"/>
    <property type="match status" value="1"/>
</dbReference>
<dbReference type="AlphaFoldDB" id="A0A383RMH4"/>
<feature type="domain" description="VWFA" evidence="3">
    <location>
        <begin position="224"/>
        <end position="426"/>
    </location>
</feature>
<dbReference type="PROSITE" id="PS50234">
    <property type="entry name" value="VWFA"/>
    <property type="match status" value="1"/>
</dbReference>
<gene>
    <name evidence="4" type="ORF">CCOS865_00326</name>
</gene>
<reference evidence="5" key="1">
    <citation type="submission" date="2018-08" db="EMBL/GenBank/DDBJ databases">
        <authorList>
            <person name="Blom J."/>
        </authorList>
    </citation>
    <scope>NUCLEOTIDE SEQUENCE [LARGE SCALE GENOMIC DNA]</scope>
    <source>
        <strain evidence="5">CCOS 865</strain>
    </source>
</reference>
<dbReference type="OrthoDB" id="5755451at2"/>
<evidence type="ECO:0000256" key="2">
    <source>
        <dbReference type="SAM" id="Phobius"/>
    </source>
</evidence>
<keyword evidence="2" id="KW-0812">Transmembrane</keyword>
<dbReference type="InterPro" id="IPR002035">
    <property type="entry name" value="VWF_A"/>
</dbReference>
<protein>
    <recommendedName>
        <fullName evidence="3">VWFA domain-containing protein</fullName>
    </recommendedName>
</protein>
<feature type="transmembrane region" description="Helical" evidence="2">
    <location>
        <begin position="179"/>
        <end position="197"/>
    </location>
</feature>
<evidence type="ECO:0000259" key="3">
    <source>
        <dbReference type="PROSITE" id="PS50234"/>
    </source>
</evidence>
<feature type="region of interest" description="Disordered" evidence="1">
    <location>
        <begin position="137"/>
        <end position="168"/>
    </location>
</feature>
<evidence type="ECO:0000313" key="5">
    <source>
        <dbReference type="Proteomes" id="UP000263595"/>
    </source>
</evidence>
<dbReference type="RefSeq" id="WP_119137297.1">
    <property type="nucleotide sequence ID" value="NZ_CBCSFL010000002.1"/>
</dbReference>
<keyword evidence="2" id="KW-0472">Membrane</keyword>
<evidence type="ECO:0000256" key="1">
    <source>
        <dbReference type="SAM" id="MobiDB-lite"/>
    </source>
</evidence>
<sequence length="432" mass="46785">MQRVIRDSHASQDAATALEQRVALIRQHFPPSIAQLYAIPRQGRDGVLEWWSELEGQPQLYASLGRDQQAALLKRYEERQAAVGQLANELQQRGQGEAAAGLRSLVAPADLANLYSVNGEPLVIRWGQPLPVVAPPPPPPPPPPPVTPPPPRPVKAPAPAPAPRPAPVPRAVATRPWRLWPWLLFGLLLALLWWLWLSWPLLWARWQADQTAMCAPGAAFQPSEFAVVLDTSGSMNERLRIKRADDPWYITLLAKIPVVEQFLPSGKAPPTTRMAVAKGALSSVIENLDKDVAMRLVTFNGCRSPEDHGVFARDQRADLIARIAQLKASGGTGLGISLEAAARTMNGRDRDGVIVMFVDGRDSCGRSVCEVSEQIAKDQPRLRINIVNISASTGSNCAASNTGGRVYTADDAAAVAAALEEASREVSQVKGC</sequence>
<name>A0A383RMH4_9PSED</name>
<dbReference type="InterPro" id="IPR036465">
    <property type="entry name" value="vWFA_dom_sf"/>
</dbReference>
<proteinExistence type="predicted"/>
<keyword evidence="2" id="KW-1133">Transmembrane helix</keyword>